<proteinExistence type="inferred from homology"/>
<keyword evidence="14 22" id="KW-0472">Membrane</keyword>
<dbReference type="Proteomes" id="UP001558713">
    <property type="component" value="Unassembled WGS sequence"/>
</dbReference>
<keyword evidence="12 20" id="KW-0067">ATP-binding</keyword>
<evidence type="ECO:0000313" key="25">
    <source>
        <dbReference type="EMBL" id="KAL1188242.1"/>
    </source>
</evidence>
<evidence type="ECO:0000256" key="23">
    <source>
        <dbReference type="SAM" id="SignalP"/>
    </source>
</evidence>
<evidence type="ECO:0000256" key="4">
    <source>
        <dbReference type="ARBA" id="ARBA00022527"/>
    </source>
</evidence>
<dbReference type="PROSITE" id="PS00108">
    <property type="entry name" value="PROTEIN_KINASE_ST"/>
    <property type="match status" value="1"/>
</dbReference>
<evidence type="ECO:0000256" key="12">
    <source>
        <dbReference type="ARBA" id="ARBA00022840"/>
    </source>
</evidence>
<dbReference type="FunFam" id="3.30.200.20:FF:000226">
    <property type="entry name" value="receptor protein kinase TMK1"/>
    <property type="match status" value="1"/>
</dbReference>
<organism evidence="25 26">
    <name type="scientific">Cardamine amara subsp. amara</name>
    <dbReference type="NCBI Taxonomy" id="228776"/>
    <lineage>
        <taxon>Eukaryota</taxon>
        <taxon>Viridiplantae</taxon>
        <taxon>Streptophyta</taxon>
        <taxon>Embryophyta</taxon>
        <taxon>Tracheophyta</taxon>
        <taxon>Spermatophyta</taxon>
        <taxon>Magnoliopsida</taxon>
        <taxon>eudicotyledons</taxon>
        <taxon>Gunneridae</taxon>
        <taxon>Pentapetalae</taxon>
        <taxon>rosids</taxon>
        <taxon>malvids</taxon>
        <taxon>Brassicales</taxon>
        <taxon>Brassicaceae</taxon>
        <taxon>Cardamineae</taxon>
        <taxon>Cardamine</taxon>
    </lineage>
</organism>
<evidence type="ECO:0000256" key="21">
    <source>
        <dbReference type="SAM" id="MobiDB-lite"/>
    </source>
</evidence>
<dbReference type="EMBL" id="JBANAX010000930">
    <property type="protein sequence ID" value="KAL1188242.1"/>
    <property type="molecule type" value="Genomic_DNA"/>
</dbReference>
<dbReference type="Pfam" id="PF13855">
    <property type="entry name" value="LRR_8"/>
    <property type="match status" value="1"/>
</dbReference>
<evidence type="ECO:0000256" key="19">
    <source>
        <dbReference type="ARBA" id="ARBA00048679"/>
    </source>
</evidence>
<evidence type="ECO:0000256" key="16">
    <source>
        <dbReference type="ARBA" id="ARBA00023170"/>
    </source>
</evidence>
<feature type="domain" description="Protein kinase" evidence="24">
    <location>
        <begin position="562"/>
        <end position="841"/>
    </location>
</feature>
<keyword evidence="26" id="KW-1185">Reference proteome</keyword>
<evidence type="ECO:0000256" key="13">
    <source>
        <dbReference type="ARBA" id="ARBA00022989"/>
    </source>
</evidence>
<evidence type="ECO:0000256" key="10">
    <source>
        <dbReference type="ARBA" id="ARBA00022741"/>
    </source>
</evidence>
<comment type="subcellular location">
    <subcellularLocation>
        <location evidence="1">Membrane</location>
        <topology evidence="1">Single-pass membrane protein</topology>
    </subcellularLocation>
</comment>
<dbReference type="PROSITE" id="PS50011">
    <property type="entry name" value="PROTEIN_KINASE_DOM"/>
    <property type="match status" value="1"/>
</dbReference>
<dbReference type="PROSITE" id="PS00107">
    <property type="entry name" value="PROTEIN_KINASE_ATP"/>
    <property type="match status" value="1"/>
</dbReference>
<comment type="catalytic activity">
    <reaction evidence="18">
        <text>L-threonyl-[protein] + ATP = O-phospho-L-threonyl-[protein] + ADP + H(+)</text>
        <dbReference type="Rhea" id="RHEA:46608"/>
        <dbReference type="Rhea" id="RHEA-COMP:11060"/>
        <dbReference type="Rhea" id="RHEA-COMP:11605"/>
        <dbReference type="ChEBI" id="CHEBI:15378"/>
        <dbReference type="ChEBI" id="CHEBI:30013"/>
        <dbReference type="ChEBI" id="CHEBI:30616"/>
        <dbReference type="ChEBI" id="CHEBI:61977"/>
        <dbReference type="ChEBI" id="CHEBI:456216"/>
        <dbReference type="EC" id="2.7.11.1"/>
    </reaction>
</comment>
<evidence type="ECO:0000256" key="9">
    <source>
        <dbReference type="ARBA" id="ARBA00022737"/>
    </source>
</evidence>
<keyword evidence="10 20" id="KW-0547">Nucleotide-binding</keyword>
<feature type="chain" id="PRO_5044762311" description="non-specific serine/threonine protein kinase" evidence="23">
    <location>
        <begin position="24"/>
        <end position="910"/>
    </location>
</feature>
<dbReference type="Gene3D" id="1.10.510.10">
    <property type="entry name" value="Transferase(Phosphotransferase) domain 1"/>
    <property type="match status" value="1"/>
</dbReference>
<feature type="region of interest" description="Disordered" evidence="21">
    <location>
        <begin position="448"/>
        <end position="468"/>
    </location>
</feature>
<dbReference type="EC" id="2.7.11.1" evidence="3"/>
<dbReference type="FunFam" id="3.80.10.10:FF:000190">
    <property type="entry name" value="Receptor-like kinase TMK4"/>
    <property type="match status" value="1"/>
</dbReference>
<keyword evidence="17" id="KW-0325">Glycoprotein</keyword>
<evidence type="ECO:0000256" key="5">
    <source>
        <dbReference type="ARBA" id="ARBA00022614"/>
    </source>
</evidence>
<evidence type="ECO:0000256" key="18">
    <source>
        <dbReference type="ARBA" id="ARBA00047899"/>
    </source>
</evidence>
<evidence type="ECO:0000313" key="26">
    <source>
        <dbReference type="Proteomes" id="UP001558713"/>
    </source>
</evidence>
<comment type="catalytic activity">
    <reaction evidence="19">
        <text>L-seryl-[protein] + ATP = O-phospho-L-seryl-[protein] + ADP + H(+)</text>
        <dbReference type="Rhea" id="RHEA:17989"/>
        <dbReference type="Rhea" id="RHEA-COMP:9863"/>
        <dbReference type="Rhea" id="RHEA-COMP:11604"/>
        <dbReference type="ChEBI" id="CHEBI:15378"/>
        <dbReference type="ChEBI" id="CHEBI:29999"/>
        <dbReference type="ChEBI" id="CHEBI:30616"/>
        <dbReference type="ChEBI" id="CHEBI:83421"/>
        <dbReference type="ChEBI" id="CHEBI:456216"/>
        <dbReference type="EC" id="2.7.11.1"/>
    </reaction>
</comment>
<reference evidence="25 26" key="1">
    <citation type="submission" date="2024-04" db="EMBL/GenBank/DDBJ databases">
        <title>Genome assembly C_amara_ONT_v2.</title>
        <authorList>
            <person name="Yant L."/>
            <person name="Moore C."/>
            <person name="Slenker M."/>
        </authorList>
    </citation>
    <scope>NUCLEOTIDE SEQUENCE [LARGE SCALE GENOMIC DNA]</scope>
    <source>
        <tissue evidence="25">Leaf</tissue>
    </source>
</reference>
<feature type="transmembrane region" description="Helical" evidence="22">
    <location>
        <begin position="479"/>
        <end position="501"/>
    </location>
</feature>
<dbReference type="Pfam" id="PF00069">
    <property type="entry name" value="Pkinase"/>
    <property type="match status" value="1"/>
</dbReference>
<feature type="binding site" evidence="20">
    <location>
        <position position="590"/>
    </location>
    <ligand>
        <name>ATP</name>
        <dbReference type="ChEBI" id="CHEBI:30616"/>
    </ligand>
</feature>
<keyword evidence="13 22" id="KW-1133">Transmembrane helix</keyword>
<dbReference type="PANTHER" id="PTHR47986">
    <property type="entry name" value="OSJNBA0070M12.3 PROTEIN"/>
    <property type="match status" value="1"/>
</dbReference>
<evidence type="ECO:0000256" key="2">
    <source>
        <dbReference type="ARBA" id="ARBA00008684"/>
    </source>
</evidence>
<evidence type="ECO:0000256" key="3">
    <source>
        <dbReference type="ARBA" id="ARBA00012513"/>
    </source>
</evidence>
<dbReference type="Gene3D" id="3.30.200.20">
    <property type="entry name" value="Phosphorylase Kinase, domain 1"/>
    <property type="match status" value="1"/>
</dbReference>
<dbReference type="SUPFAM" id="SSF52058">
    <property type="entry name" value="L domain-like"/>
    <property type="match status" value="2"/>
</dbReference>
<dbReference type="InterPro" id="IPR008271">
    <property type="entry name" value="Ser/Thr_kinase_AS"/>
</dbReference>
<evidence type="ECO:0000256" key="15">
    <source>
        <dbReference type="ARBA" id="ARBA00023157"/>
    </source>
</evidence>
<dbReference type="AlphaFoldDB" id="A0ABD0Z0J9"/>
<dbReference type="InterPro" id="IPR011009">
    <property type="entry name" value="Kinase-like_dom_sf"/>
</dbReference>
<evidence type="ECO:0000256" key="20">
    <source>
        <dbReference type="PROSITE-ProRule" id="PRU10141"/>
    </source>
</evidence>
<dbReference type="FunFam" id="3.80.10.10:FF:000129">
    <property type="entry name" value="Leucine-rich repeat receptor-like kinase"/>
    <property type="match status" value="1"/>
</dbReference>
<dbReference type="GO" id="GO:0004674">
    <property type="term" value="F:protein serine/threonine kinase activity"/>
    <property type="evidence" value="ECO:0007669"/>
    <property type="project" value="UniProtKB-KW"/>
</dbReference>
<dbReference type="InterPro" id="IPR017441">
    <property type="entry name" value="Protein_kinase_ATP_BS"/>
</dbReference>
<keyword evidence="5" id="KW-0433">Leucine-rich repeat</keyword>
<keyword evidence="8 23" id="KW-0732">Signal</keyword>
<comment type="caution">
    <text evidence="25">The sequence shown here is derived from an EMBL/GenBank/DDBJ whole genome shotgun (WGS) entry which is preliminary data.</text>
</comment>
<dbReference type="InterPro" id="IPR013210">
    <property type="entry name" value="LRR_N_plant-typ"/>
</dbReference>
<dbReference type="InterPro" id="IPR003591">
    <property type="entry name" value="Leu-rich_rpt_typical-subtyp"/>
</dbReference>
<dbReference type="GO" id="GO:0016020">
    <property type="term" value="C:membrane"/>
    <property type="evidence" value="ECO:0007669"/>
    <property type="project" value="UniProtKB-SubCell"/>
</dbReference>
<sequence>MKMIIARVLFLYFLCFIISLVNGLSNTDDTLMKALRDSLTLPKDHDWSGSDPCQWKGIQCDGASNRVTAIQIGKSNISGTLPPDLTNLTSLTKFEVMNNDLTGKIPNLSGLKSLETVYVHDNNFESIDAVFFTGLSSLRHVSLDNNNFGSWEIPLSLKDVTSLSDFSAVNCNLSGKIPDFLGGDTFPSLTSLHLSNNFLFGELPMSFVGSPLQSLLVNGQMGNEKLNGSITVLQNMTALTEVSLQGNRFSGPIPDFSGLVSLKTFNVRENQLTGNVPGSFTELQSLAVVNLTNNLLQGAIPIFKAKNVLVDVKQGTNSFCLDSPGTPCDPRVNTLLSIVEAFGYPVRFAQSWKGNDPCSNGWVGITCAGGNIIVINFKNMGLTGTISPRFADLASLQVINLSENSLNGTIPQELTKLSNLKTLDVSSNQLCGKVPEFNPNLVITNGNADIGKDCPRPGSGSGSSSEDSGKKAFSNAGKIVGSVIGIVLALLLIGFVVFFLVKRKKQYNKMHPQQQSSDQDALKITIENLCAGGSESGNDAHVGEAGNIVISIHVLRDATDNFNEKNILGRGGFGIVYKGELHDGTKIAVKRMESSVISGKGLDEFKSEIAVLTRVRHRNLVILHGYCLEGNERLLVYQYMPQGTLSSHIFHWQQEGLKPLEWTRRLIIALDVARGVEYLHTLAHQSFIHRDLKPSNILLGDDMHAKVADFGLVRLAPEGTQSIETKIAGTFGYLAPEYAVTGRVTTKVDVYSFGVILMELLTGRKALDDKRSEEEVHLATWFRRMFINRDSFSKAIDKTIEVNEETLGSINKVAELASHCGAREPQQRPDMSHVVNVLASLVEQWKPAEGSRDSEDIYGIDYETPLSQVVGRWRELEGRGNASLNSSFFGASIPSRPPELDNTFNSGQGR</sequence>
<dbReference type="Gene3D" id="3.80.10.10">
    <property type="entry name" value="Ribonuclease Inhibitor"/>
    <property type="match status" value="2"/>
</dbReference>
<evidence type="ECO:0000259" key="24">
    <source>
        <dbReference type="PROSITE" id="PS50011"/>
    </source>
</evidence>
<keyword evidence="4" id="KW-0723">Serine/threonine-protein kinase</keyword>
<dbReference type="CDD" id="cd12087">
    <property type="entry name" value="TM_EGFR-like"/>
    <property type="match status" value="1"/>
</dbReference>
<dbReference type="Pfam" id="PF00560">
    <property type="entry name" value="LRR_1"/>
    <property type="match status" value="1"/>
</dbReference>
<dbReference type="SMART" id="SM00220">
    <property type="entry name" value="S_TKc"/>
    <property type="match status" value="1"/>
</dbReference>
<feature type="region of interest" description="Disordered" evidence="21">
    <location>
        <begin position="887"/>
        <end position="910"/>
    </location>
</feature>
<dbReference type="FunFam" id="1.10.510.10:FF:000198">
    <property type="entry name" value="receptor protein kinase TMK1"/>
    <property type="match status" value="1"/>
</dbReference>
<evidence type="ECO:0000256" key="22">
    <source>
        <dbReference type="SAM" id="Phobius"/>
    </source>
</evidence>
<protein>
    <recommendedName>
        <fullName evidence="3">non-specific serine/threonine protein kinase</fullName>
        <ecNumber evidence="3">2.7.11.1</ecNumber>
    </recommendedName>
</protein>
<feature type="signal peptide" evidence="23">
    <location>
        <begin position="1"/>
        <end position="23"/>
    </location>
</feature>
<keyword evidence="16" id="KW-0675">Receptor</keyword>
<evidence type="ECO:0000256" key="6">
    <source>
        <dbReference type="ARBA" id="ARBA00022679"/>
    </source>
</evidence>
<evidence type="ECO:0000256" key="8">
    <source>
        <dbReference type="ARBA" id="ARBA00022729"/>
    </source>
</evidence>
<keyword evidence="15" id="KW-1015">Disulfide bond</keyword>
<accession>A0ABD0Z0J9</accession>
<evidence type="ECO:0000256" key="17">
    <source>
        <dbReference type="ARBA" id="ARBA00023180"/>
    </source>
</evidence>
<dbReference type="GO" id="GO:0005524">
    <property type="term" value="F:ATP binding"/>
    <property type="evidence" value="ECO:0007669"/>
    <property type="project" value="UniProtKB-UniRule"/>
</dbReference>
<dbReference type="InterPro" id="IPR000719">
    <property type="entry name" value="Prot_kinase_dom"/>
</dbReference>
<dbReference type="InterPro" id="IPR032675">
    <property type="entry name" value="LRR_dom_sf"/>
</dbReference>
<evidence type="ECO:0000256" key="11">
    <source>
        <dbReference type="ARBA" id="ARBA00022777"/>
    </source>
</evidence>
<comment type="similarity">
    <text evidence="2">Belongs to the protein kinase superfamily. Ser/Thr protein kinase family.</text>
</comment>
<keyword evidence="11" id="KW-0418">Kinase</keyword>
<keyword evidence="7 22" id="KW-0812">Transmembrane</keyword>
<evidence type="ECO:0000256" key="14">
    <source>
        <dbReference type="ARBA" id="ARBA00023136"/>
    </source>
</evidence>
<dbReference type="PANTHER" id="PTHR47986:SF34">
    <property type="entry name" value="RECEPTOR-LIKE KINASE TMK2"/>
    <property type="match status" value="1"/>
</dbReference>
<dbReference type="InterPro" id="IPR001611">
    <property type="entry name" value="Leu-rich_rpt"/>
</dbReference>
<dbReference type="SUPFAM" id="SSF56112">
    <property type="entry name" value="Protein kinase-like (PK-like)"/>
    <property type="match status" value="1"/>
</dbReference>
<dbReference type="CDD" id="cd14066">
    <property type="entry name" value="STKc_IRAK"/>
    <property type="match status" value="1"/>
</dbReference>
<dbReference type="SMART" id="SM00369">
    <property type="entry name" value="LRR_TYP"/>
    <property type="match status" value="5"/>
</dbReference>
<name>A0ABD0Z0J9_CARAN</name>
<dbReference type="Pfam" id="PF08263">
    <property type="entry name" value="LRRNT_2"/>
    <property type="match status" value="2"/>
</dbReference>
<dbReference type="InterPro" id="IPR052422">
    <property type="entry name" value="Auxin_Ser/Thr_Kinase"/>
</dbReference>
<evidence type="ECO:0000256" key="7">
    <source>
        <dbReference type="ARBA" id="ARBA00022692"/>
    </source>
</evidence>
<gene>
    <name evidence="25" type="ORF">V5N11_025457</name>
</gene>
<evidence type="ECO:0000256" key="1">
    <source>
        <dbReference type="ARBA" id="ARBA00004167"/>
    </source>
</evidence>
<keyword evidence="6" id="KW-0808">Transferase</keyword>
<keyword evidence="9" id="KW-0677">Repeat</keyword>